<reference evidence="2 3" key="1">
    <citation type="submission" date="2017-05" db="EMBL/GenBank/DDBJ databases">
        <authorList>
            <person name="Varghese N."/>
            <person name="Submissions S."/>
        </authorList>
    </citation>
    <scope>NUCLEOTIDE SEQUENCE [LARGE SCALE GENOMIC DNA]</scope>
    <source>
        <strain evidence="2 3">DSM 25457</strain>
    </source>
</reference>
<dbReference type="SUPFAM" id="SSF51445">
    <property type="entry name" value="(Trans)glycosidases"/>
    <property type="match status" value="1"/>
</dbReference>
<keyword evidence="3" id="KW-1185">Reference proteome</keyword>
<evidence type="ECO:0000256" key="1">
    <source>
        <dbReference type="SAM" id="SignalP"/>
    </source>
</evidence>
<feature type="signal peptide" evidence="1">
    <location>
        <begin position="1"/>
        <end position="17"/>
    </location>
</feature>
<comment type="caution">
    <text evidence="2">The sequence shown here is derived from an EMBL/GenBank/DDBJ whole genome shotgun (WGS) entry which is preliminary data.</text>
</comment>
<dbReference type="Pfam" id="PF14885">
    <property type="entry name" value="GHL15"/>
    <property type="match status" value="1"/>
</dbReference>
<protein>
    <submittedName>
        <fullName evidence="2">Hypothetical glycosyl hydrolase family 15</fullName>
    </submittedName>
</protein>
<dbReference type="Gene3D" id="3.20.20.80">
    <property type="entry name" value="Glycosidases"/>
    <property type="match status" value="1"/>
</dbReference>
<proteinExistence type="predicted"/>
<dbReference type="RefSeq" id="WP_283432136.1">
    <property type="nucleotide sequence ID" value="NZ_FXUG01000003.1"/>
</dbReference>
<keyword evidence="2" id="KW-0378">Hydrolase</keyword>
<dbReference type="EMBL" id="FXUG01000003">
    <property type="protein sequence ID" value="SMP51809.1"/>
    <property type="molecule type" value="Genomic_DNA"/>
</dbReference>
<dbReference type="Proteomes" id="UP001158067">
    <property type="component" value="Unassembled WGS sequence"/>
</dbReference>
<evidence type="ECO:0000313" key="2">
    <source>
        <dbReference type="EMBL" id="SMP51809.1"/>
    </source>
</evidence>
<organism evidence="2 3">
    <name type="scientific">Neorhodopirellula lusitana</name>
    <dbReference type="NCBI Taxonomy" id="445327"/>
    <lineage>
        <taxon>Bacteria</taxon>
        <taxon>Pseudomonadati</taxon>
        <taxon>Planctomycetota</taxon>
        <taxon>Planctomycetia</taxon>
        <taxon>Pirellulales</taxon>
        <taxon>Pirellulaceae</taxon>
        <taxon>Neorhodopirellula</taxon>
    </lineage>
</organism>
<accession>A0ABY1PXG2</accession>
<keyword evidence="1" id="KW-0732">Signal</keyword>
<sequence>MNKALVLTILLLSSVWAMPGYSQMPEFSWDSVPVYLHFGSKRQMTDQEVKAAARLSSFICLEKAHGRLTNPEHPERVAAADAQRIKAANPNAKVLMYWNTLIAWPFTSYNFNFAETHPEDWTLRDSDSGEPLLKAKHGSTPVYQYNLLNPDVRQWWSSTIGGAVNEFEFDGVFMDAISQAKRPLWLRKGFGGMDKASDLDAAAIEMMKQTKAIMGGERLLIYNGFRSKAGGPDGNAVAGTEFLPYADGAQIEHFDQLSSVTKEDMLAYWRMANEAADAGKIVLYKAWPDHDINWLNKKFMAKPPAEKEAIARNSMTYPLACYLIGARENSYFCYGWGYSIEDGQLVDYPEYARKLGPPKGRAQRDGWNFRREFEHARVTLNLEKREGKIEWSEE</sequence>
<gene>
    <name evidence="2" type="ORF">SAMN06265222_103355</name>
</gene>
<dbReference type="InterPro" id="IPR029455">
    <property type="entry name" value="GHL15"/>
</dbReference>
<feature type="chain" id="PRO_5046957146" evidence="1">
    <location>
        <begin position="18"/>
        <end position="394"/>
    </location>
</feature>
<name>A0ABY1PXG2_9BACT</name>
<dbReference type="InterPro" id="IPR017853">
    <property type="entry name" value="GH"/>
</dbReference>
<dbReference type="GO" id="GO:0016787">
    <property type="term" value="F:hydrolase activity"/>
    <property type="evidence" value="ECO:0007669"/>
    <property type="project" value="UniProtKB-KW"/>
</dbReference>
<evidence type="ECO:0000313" key="3">
    <source>
        <dbReference type="Proteomes" id="UP001158067"/>
    </source>
</evidence>